<dbReference type="VEuPathDB" id="MicrosporidiaDB:NEDG_00593"/>
<name>A0A177EDJ1_9MICR</name>
<dbReference type="InterPro" id="IPR038558">
    <property type="entry name" value="SAS-6_N_sf"/>
</dbReference>
<reference evidence="8 9" key="1">
    <citation type="submission" date="2016-02" db="EMBL/GenBank/DDBJ databases">
        <title>Discovery of a natural microsporidian pathogen with a broad tissue tropism in Caenorhabditis elegans.</title>
        <authorList>
            <person name="Luallen R.J."/>
            <person name="Reinke A.W."/>
            <person name="Tong L."/>
            <person name="Botts M.R."/>
            <person name="Felix M.-A."/>
            <person name="Troemel E.R."/>
        </authorList>
    </citation>
    <scope>NUCLEOTIDE SEQUENCE [LARGE SCALE GENOMIC DNA]</scope>
    <source>
        <strain evidence="8 9">JUm2807</strain>
    </source>
</reference>
<feature type="coiled-coil region" evidence="6">
    <location>
        <begin position="223"/>
        <end position="306"/>
    </location>
</feature>
<dbReference type="EMBL" id="LTDL01000040">
    <property type="protein sequence ID" value="OAG29460.1"/>
    <property type="molecule type" value="Genomic_DNA"/>
</dbReference>
<dbReference type="Proteomes" id="UP000185944">
    <property type="component" value="Unassembled WGS sequence"/>
</dbReference>
<organism evidence="8 9">
    <name type="scientific">Nematocida displodere</name>
    <dbReference type="NCBI Taxonomy" id="1805483"/>
    <lineage>
        <taxon>Eukaryota</taxon>
        <taxon>Fungi</taxon>
        <taxon>Fungi incertae sedis</taxon>
        <taxon>Microsporidia</taxon>
        <taxon>Nematocida</taxon>
    </lineage>
</organism>
<evidence type="ECO:0000259" key="7">
    <source>
        <dbReference type="Pfam" id="PF16531"/>
    </source>
</evidence>
<dbReference type="PANTHER" id="PTHR44281:SF2">
    <property type="entry name" value="SPINDLE ASSEMBLY ABNORMAL PROTEIN 6 HOMOLOG"/>
    <property type="match status" value="1"/>
</dbReference>
<protein>
    <recommendedName>
        <fullName evidence="7">Spindle assembly abnormal protein 6 N-terminal domain-containing protein</fullName>
    </recommendedName>
</protein>
<dbReference type="RefSeq" id="XP_067544108.1">
    <property type="nucleotide sequence ID" value="XM_067688011.1"/>
</dbReference>
<gene>
    <name evidence="8" type="ORF">NEDG_00593</name>
</gene>
<dbReference type="PANTHER" id="PTHR44281">
    <property type="entry name" value="SPINDLE ASSEMBLY ABNORMAL PROTEIN 6 HOMOLOG"/>
    <property type="match status" value="1"/>
</dbReference>
<keyword evidence="4" id="KW-0206">Cytoskeleton</keyword>
<evidence type="ECO:0000256" key="5">
    <source>
        <dbReference type="ARBA" id="ARBA00023306"/>
    </source>
</evidence>
<keyword evidence="2" id="KW-0963">Cytoplasm</keyword>
<comment type="caution">
    <text evidence="8">The sequence shown here is derived from an EMBL/GenBank/DDBJ whole genome shotgun (WGS) entry which is preliminary data.</text>
</comment>
<dbReference type="Gene3D" id="2.170.210.20">
    <property type="entry name" value="Spindle assembly abnormal protein 6, N-terminal domain"/>
    <property type="match status" value="1"/>
</dbReference>
<keyword evidence="9" id="KW-1185">Reference proteome</keyword>
<dbReference type="AlphaFoldDB" id="A0A177EDJ1"/>
<sequence>MTAREILFSERVKVHHEGVSKEFKCELIRTHRGIEVRMYDQSDIFNILISRIEESEYYRIKEVQGIRVDYFVFVKKLVEMLEKVAENRLLLSLTEHKAAILERSDFKNIVQIELPLTTMPEAQFRRYVAEVVNDLQLASGRAERELSSTREEAERRGHLAAQTQARLEEELREVSQKFQALLATHRETEQQKNQHQSQGQNLGEELGRYRALYENLQSETARKHDKMQRVEEIDTRLREAERKSRMLEEDLKKANEIIKRTFDDVKEKKRTEAALKEEIEELSSQKKELEQANAQLEGEVLERREEIRMHEEMERERKEVIGSLKLLNRSLTKRLDSTYRVYTNLYGRTAADPLSEEDTMRTDDTTSSIVVPETLHY</sequence>
<evidence type="ECO:0000313" key="9">
    <source>
        <dbReference type="Proteomes" id="UP000185944"/>
    </source>
</evidence>
<proteinExistence type="predicted"/>
<dbReference type="OrthoDB" id="49058at2759"/>
<evidence type="ECO:0000256" key="3">
    <source>
        <dbReference type="ARBA" id="ARBA00023054"/>
    </source>
</evidence>
<evidence type="ECO:0000256" key="2">
    <source>
        <dbReference type="ARBA" id="ARBA00022490"/>
    </source>
</evidence>
<dbReference type="GeneID" id="93646943"/>
<dbReference type="InterPro" id="IPR032396">
    <property type="entry name" value="SAS-6_N"/>
</dbReference>
<accession>A0A177EDJ1</accession>
<keyword evidence="3 6" id="KW-0175">Coiled coil</keyword>
<evidence type="ECO:0000313" key="8">
    <source>
        <dbReference type="EMBL" id="OAG29460.1"/>
    </source>
</evidence>
<feature type="domain" description="Spindle assembly abnormal protein 6 N-terminal" evidence="7">
    <location>
        <begin position="15"/>
        <end position="116"/>
    </location>
</feature>
<keyword evidence="5" id="KW-0131">Cell cycle</keyword>
<dbReference type="Pfam" id="PF16531">
    <property type="entry name" value="SAS-6_N"/>
    <property type="match status" value="1"/>
</dbReference>
<feature type="coiled-coil region" evidence="6">
    <location>
        <begin position="132"/>
        <end position="191"/>
    </location>
</feature>
<evidence type="ECO:0000256" key="4">
    <source>
        <dbReference type="ARBA" id="ARBA00023212"/>
    </source>
</evidence>
<dbReference type="STRING" id="1805483.A0A177EDJ1"/>
<evidence type="ECO:0000256" key="6">
    <source>
        <dbReference type="SAM" id="Coils"/>
    </source>
</evidence>
<evidence type="ECO:0000256" key="1">
    <source>
        <dbReference type="ARBA" id="ARBA00004300"/>
    </source>
</evidence>
<comment type="subcellular location">
    <subcellularLocation>
        <location evidence="1">Cytoplasm</location>
        <location evidence="1">Cytoskeleton</location>
        <location evidence="1">Microtubule organizing center</location>
        <location evidence="1">Centrosome</location>
    </subcellularLocation>
</comment>